<evidence type="ECO:0000313" key="2">
    <source>
        <dbReference type="Proteomes" id="UP000824533"/>
    </source>
</evidence>
<organism evidence="1 2">
    <name type="scientific">Dendrolimus kikuchii</name>
    <dbReference type="NCBI Taxonomy" id="765133"/>
    <lineage>
        <taxon>Eukaryota</taxon>
        <taxon>Metazoa</taxon>
        <taxon>Ecdysozoa</taxon>
        <taxon>Arthropoda</taxon>
        <taxon>Hexapoda</taxon>
        <taxon>Insecta</taxon>
        <taxon>Pterygota</taxon>
        <taxon>Neoptera</taxon>
        <taxon>Endopterygota</taxon>
        <taxon>Lepidoptera</taxon>
        <taxon>Glossata</taxon>
        <taxon>Ditrysia</taxon>
        <taxon>Bombycoidea</taxon>
        <taxon>Lasiocampidae</taxon>
        <taxon>Dendrolimus</taxon>
    </lineage>
</organism>
<name>A0ACC1CES6_9NEOP</name>
<proteinExistence type="predicted"/>
<reference evidence="1 2" key="1">
    <citation type="journal article" date="2021" name="Front. Genet.">
        <title>Chromosome-Level Genome Assembly Reveals Significant Gene Expansion in the Toll and IMD Signaling Pathways of Dendrolimus kikuchii.</title>
        <authorList>
            <person name="Zhou J."/>
            <person name="Wu P."/>
            <person name="Xiong Z."/>
            <person name="Liu N."/>
            <person name="Zhao N."/>
            <person name="Ji M."/>
            <person name="Qiu Y."/>
            <person name="Yang B."/>
        </authorList>
    </citation>
    <scope>NUCLEOTIDE SEQUENCE [LARGE SCALE GENOMIC DNA]</scope>
    <source>
        <strain evidence="1">Ann1</strain>
    </source>
</reference>
<gene>
    <name evidence="1" type="ORF">K1T71_014613</name>
</gene>
<dbReference type="Proteomes" id="UP000824533">
    <property type="component" value="Linkage Group LG29"/>
</dbReference>
<keyword evidence="2" id="KW-1185">Reference proteome</keyword>
<comment type="caution">
    <text evidence="1">The sequence shown here is derived from an EMBL/GenBank/DDBJ whole genome shotgun (WGS) entry which is preliminary data.</text>
</comment>
<evidence type="ECO:0000313" key="1">
    <source>
        <dbReference type="EMBL" id="KAJ0170007.1"/>
    </source>
</evidence>
<accession>A0ACC1CES6</accession>
<sequence>METNTWKIEKDLCRCCHTEGSFKNLAEPCIEMGEEEIYCDMLRDSLDIDLTPVPGNLCAPTYTICETCIHRLRDAALFKKQVLCCEKKFREMYSKNVIIDDYKLSTLETKKKAKVAQKRQKTTKTKKEQKKVKTKKEKAADEEGQEGDDADGDEEKSKKKGHTKYYTKHEESYICNICQKGFASQPSMSQHYRFVHLKRRPKLRKCPHCDQKYPGHLRAYHLEDSHGIPAPQCGICDKKFRYPSALERHQKKAHMGERTASCNICNKAFFDTLSLKIHKATHEEKRYECDICSKRFRWENNLKDHERIHRGDRRFSCPVCEVSFVQRSTMKQHVGRRHPGTVV</sequence>
<protein>
    <submittedName>
        <fullName evidence="1">Uncharacterized protein</fullName>
    </submittedName>
</protein>
<dbReference type="EMBL" id="CM034415">
    <property type="protein sequence ID" value="KAJ0170007.1"/>
    <property type="molecule type" value="Genomic_DNA"/>
</dbReference>